<organism evidence="1 2">
    <name type="scientific">Meloidogyne enterolobii</name>
    <name type="common">Root-knot nematode worm</name>
    <name type="synonym">Meloidogyne mayaguensis</name>
    <dbReference type="NCBI Taxonomy" id="390850"/>
    <lineage>
        <taxon>Eukaryota</taxon>
        <taxon>Metazoa</taxon>
        <taxon>Ecdysozoa</taxon>
        <taxon>Nematoda</taxon>
        <taxon>Chromadorea</taxon>
        <taxon>Rhabditida</taxon>
        <taxon>Tylenchina</taxon>
        <taxon>Tylenchomorpha</taxon>
        <taxon>Tylenchoidea</taxon>
        <taxon>Meloidogynidae</taxon>
        <taxon>Meloidogyninae</taxon>
        <taxon>Meloidogyne</taxon>
    </lineage>
</organism>
<reference evidence="1 2" key="1">
    <citation type="submission" date="2020-08" db="EMBL/GenBank/DDBJ databases">
        <authorList>
            <person name="Koutsovoulos G."/>
            <person name="Danchin GJ E."/>
        </authorList>
    </citation>
    <scope>NUCLEOTIDE SEQUENCE [LARGE SCALE GENOMIC DNA]</scope>
</reference>
<dbReference type="AlphaFoldDB" id="A0A6V7WWS6"/>
<evidence type="ECO:0000313" key="2">
    <source>
        <dbReference type="Proteomes" id="UP000580250"/>
    </source>
</evidence>
<evidence type="ECO:0000313" key="1">
    <source>
        <dbReference type="EMBL" id="CAD2191403.1"/>
    </source>
</evidence>
<accession>A0A6V7WWS6</accession>
<dbReference type="Proteomes" id="UP000580250">
    <property type="component" value="Unassembled WGS sequence"/>
</dbReference>
<gene>
    <name evidence="1" type="ORF">MENT_LOCUS44235</name>
</gene>
<name>A0A6V7WWS6_MELEN</name>
<sequence length="55" mass="6743">MGYYLYIRIFTPKINLLPHMVFDHFEPYISVHRHLLRKRKVPFDSAPFITLYVTF</sequence>
<proteinExistence type="predicted"/>
<dbReference type="EMBL" id="CAJEWN010000876">
    <property type="protein sequence ID" value="CAD2191403.1"/>
    <property type="molecule type" value="Genomic_DNA"/>
</dbReference>
<protein>
    <submittedName>
        <fullName evidence="1">Uncharacterized protein</fullName>
    </submittedName>
</protein>
<comment type="caution">
    <text evidence="1">The sequence shown here is derived from an EMBL/GenBank/DDBJ whole genome shotgun (WGS) entry which is preliminary data.</text>
</comment>